<dbReference type="InterPro" id="IPR023614">
    <property type="entry name" value="Porin_dom_sf"/>
</dbReference>
<accession>A0A7C3SIV4</accession>
<feature type="coiled-coil region" evidence="1">
    <location>
        <begin position="64"/>
        <end position="114"/>
    </location>
</feature>
<gene>
    <name evidence="3" type="ORF">ENV62_00580</name>
</gene>
<dbReference type="EMBL" id="DTHB01000011">
    <property type="protein sequence ID" value="HGB13725.1"/>
    <property type="molecule type" value="Genomic_DNA"/>
</dbReference>
<keyword evidence="2" id="KW-0812">Transmembrane</keyword>
<sequence length="489" mass="55020">MQNDLSTHERVRLLIAGRTKASLGLAVAAAVLLSTVLLIKPGLAARDPLLEVLIKKGILTPEEARQVEKEASQLEKVREQQVDQKVKAAEQKVVDQVDQKLSSVEKKVEKKTADVKIPEALKGLKVGVTAYIDYSLGSIPRPHSGSNGLNKWHLGRGYLNVQKEITPWLHVRYTPDLTQDDSGDWKLRQKYLYVEFRPPNLGRFLTEMRSELGLGHIPWLDFEEHINPYRMQGTMALERAGVLNSADLGISIRGNLGGRLAEAKTKTGSDHYDGRYGSWHIGVYNGGGYHAKENNHNKPVEYRVTLRPLPDHLPGLQLSYSGIYGKGNKGYAPDWIVHLGMLSFQHPRFILTAQTFASKGNQAGNWTTDAHKSLWTRGYSIFGDVKLPIVLLGYERLHAFFRTDWFNADEEQVVSPSARYTKLITGLACYVYKNNFFTVGYERTWYGRDYGKDKGTGYNGTSDTVASLRTNGLNLGKDHRFQVVYQINF</sequence>
<protein>
    <recommendedName>
        <fullName evidence="4">Phosphate-selective porin O and P</fullName>
    </recommendedName>
</protein>
<keyword evidence="2" id="KW-0472">Membrane</keyword>
<comment type="caution">
    <text evidence="3">The sequence shown here is derived from an EMBL/GenBank/DDBJ whole genome shotgun (WGS) entry which is preliminary data.</text>
</comment>
<reference evidence="3" key="1">
    <citation type="journal article" date="2020" name="mSystems">
        <title>Genome- and Community-Level Interaction Insights into Carbon Utilization and Element Cycling Functions of Hydrothermarchaeota in Hydrothermal Sediment.</title>
        <authorList>
            <person name="Zhou Z."/>
            <person name="Liu Y."/>
            <person name="Xu W."/>
            <person name="Pan J."/>
            <person name="Luo Z.H."/>
            <person name="Li M."/>
        </authorList>
    </citation>
    <scope>NUCLEOTIDE SEQUENCE [LARGE SCALE GENOMIC DNA]</scope>
    <source>
        <strain evidence="3">SpSt-776</strain>
    </source>
</reference>
<dbReference type="AlphaFoldDB" id="A0A7C3SIV4"/>
<evidence type="ECO:0008006" key="4">
    <source>
        <dbReference type="Google" id="ProtNLM"/>
    </source>
</evidence>
<name>A0A7C3SIV4_9BACT</name>
<evidence type="ECO:0000313" key="3">
    <source>
        <dbReference type="EMBL" id="HGB13725.1"/>
    </source>
</evidence>
<evidence type="ECO:0000256" key="1">
    <source>
        <dbReference type="SAM" id="Coils"/>
    </source>
</evidence>
<keyword evidence="1" id="KW-0175">Coiled coil</keyword>
<dbReference type="Gene3D" id="2.40.160.10">
    <property type="entry name" value="Porin"/>
    <property type="match status" value="1"/>
</dbReference>
<feature type="transmembrane region" description="Helical" evidence="2">
    <location>
        <begin position="21"/>
        <end position="39"/>
    </location>
</feature>
<evidence type="ECO:0000256" key="2">
    <source>
        <dbReference type="SAM" id="Phobius"/>
    </source>
</evidence>
<organism evidence="3">
    <name type="scientific">Desulfobacca acetoxidans</name>
    <dbReference type="NCBI Taxonomy" id="60893"/>
    <lineage>
        <taxon>Bacteria</taxon>
        <taxon>Pseudomonadati</taxon>
        <taxon>Thermodesulfobacteriota</taxon>
        <taxon>Desulfobaccia</taxon>
        <taxon>Desulfobaccales</taxon>
        <taxon>Desulfobaccaceae</taxon>
        <taxon>Desulfobacca</taxon>
    </lineage>
</organism>
<proteinExistence type="predicted"/>
<keyword evidence="2" id="KW-1133">Transmembrane helix</keyword>